<protein>
    <submittedName>
        <fullName evidence="2">Uncharacterized protein</fullName>
    </submittedName>
</protein>
<feature type="non-terminal residue" evidence="2">
    <location>
        <position position="32"/>
    </location>
</feature>
<dbReference type="AlphaFoldDB" id="A0A819ZMP5"/>
<gene>
    <name evidence="2" type="ORF">OTI717_LOCUS37309</name>
</gene>
<comment type="caution">
    <text evidence="2">The sequence shown here is derived from an EMBL/GenBank/DDBJ whole genome shotgun (WGS) entry which is preliminary data.</text>
</comment>
<accession>A0A819ZMP5</accession>
<dbReference type="EMBL" id="CAJOAX010017428">
    <property type="protein sequence ID" value="CAF4173242.1"/>
    <property type="molecule type" value="Genomic_DNA"/>
</dbReference>
<feature type="compositionally biased region" description="Basic and acidic residues" evidence="1">
    <location>
        <begin position="1"/>
        <end position="12"/>
    </location>
</feature>
<organism evidence="2 3">
    <name type="scientific">Rotaria sordida</name>
    <dbReference type="NCBI Taxonomy" id="392033"/>
    <lineage>
        <taxon>Eukaryota</taxon>
        <taxon>Metazoa</taxon>
        <taxon>Spiralia</taxon>
        <taxon>Gnathifera</taxon>
        <taxon>Rotifera</taxon>
        <taxon>Eurotatoria</taxon>
        <taxon>Bdelloidea</taxon>
        <taxon>Philodinida</taxon>
        <taxon>Philodinidae</taxon>
        <taxon>Rotaria</taxon>
    </lineage>
</organism>
<sequence length="32" mass="3698">MDEQKLDRDRQQTNRNRHALAPVIFGSIDDAS</sequence>
<name>A0A819ZMP5_9BILA</name>
<feature type="region of interest" description="Disordered" evidence="1">
    <location>
        <begin position="1"/>
        <end position="32"/>
    </location>
</feature>
<evidence type="ECO:0000313" key="2">
    <source>
        <dbReference type="EMBL" id="CAF4173242.1"/>
    </source>
</evidence>
<evidence type="ECO:0000256" key="1">
    <source>
        <dbReference type="SAM" id="MobiDB-lite"/>
    </source>
</evidence>
<proteinExistence type="predicted"/>
<reference evidence="2" key="1">
    <citation type="submission" date="2021-02" db="EMBL/GenBank/DDBJ databases">
        <authorList>
            <person name="Nowell W R."/>
        </authorList>
    </citation>
    <scope>NUCLEOTIDE SEQUENCE</scope>
</reference>
<evidence type="ECO:0000313" key="3">
    <source>
        <dbReference type="Proteomes" id="UP000663823"/>
    </source>
</evidence>
<dbReference type="Proteomes" id="UP000663823">
    <property type="component" value="Unassembled WGS sequence"/>
</dbReference>